<keyword evidence="1" id="KW-0472">Membrane</keyword>
<reference evidence="2 3" key="1">
    <citation type="journal article" date="2021" name="Elife">
        <title>Chloroplast acquisition without the gene transfer in kleptoplastic sea slugs, Plakobranchus ocellatus.</title>
        <authorList>
            <person name="Maeda T."/>
            <person name="Takahashi S."/>
            <person name="Yoshida T."/>
            <person name="Shimamura S."/>
            <person name="Takaki Y."/>
            <person name="Nagai Y."/>
            <person name="Toyoda A."/>
            <person name="Suzuki Y."/>
            <person name="Arimoto A."/>
            <person name="Ishii H."/>
            <person name="Satoh N."/>
            <person name="Nishiyama T."/>
            <person name="Hasebe M."/>
            <person name="Maruyama T."/>
            <person name="Minagawa J."/>
            <person name="Obokata J."/>
            <person name="Shigenobu S."/>
        </authorList>
    </citation>
    <scope>NUCLEOTIDE SEQUENCE [LARGE SCALE GENOMIC DNA]</scope>
</reference>
<feature type="transmembrane region" description="Helical" evidence="1">
    <location>
        <begin position="12"/>
        <end position="30"/>
    </location>
</feature>
<organism evidence="2 3">
    <name type="scientific">Elysia marginata</name>
    <dbReference type="NCBI Taxonomy" id="1093978"/>
    <lineage>
        <taxon>Eukaryota</taxon>
        <taxon>Metazoa</taxon>
        <taxon>Spiralia</taxon>
        <taxon>Lophotrochozoa</taxon>
        <taxon>Mollusca</taxon>
        <taxon>Gastropoda</taxon>
        <taxon>Heterobranchia</taxon>
        <taxon>Euthyneura</taxon>
        <taxon>Panpulmonata</taxon>
        <taxon>Sacoglossa</taxon>
        <taxon>Placobranchoidea</taxon>
        <taxon>Plakobranchidae</taxon>
        <taxon>Elysia</taxon>
    </lineage>
</organism>
<keyword evidence="1" id="KW-0812">Transmembrane</keyword>
<keyword evidence="1" id="KW-1133">Transmembrane helix</keyword>
<evidence type="ECO:0000313" key="2">
    <source>
        <dbReference type="EMBL" id="GFS05514.1"/>
    </source>
</evidence>
<dbReference type="Proteomes" id="UP000762676">
    <property type="component" value="Unassembled WGS sequence"/>
</dbReference>
<sequence length="332" mass="38677">MPISFKRQFSDQVVVVVVVVAVVVIVVAIVVAAAVVIVSLVVVATAAVVYFCPQRRETIAELFDPSRLLIINQIGSLAFFTANKNWITIFKKRFLHHQLIQIMGRSTVLKDLFDRDWVKVEIDSFHTHRLCREMPKWKRWLLCCLYVLSRRQVKTLVFGTVMLVLFCHLYQVGIHKHLHPKKFGPSRACGEKIRRRAYRRLSAWEKGCIDLNFPSHSHDPVGYRDLHFSDKNKHFVFCSVPEVGDTFWKSVIRYVNNSSRAIQGTALDVPRWQTYFLAPTSMEEIFGTTIKFIYSEDPYVRLWKMWVEKFYLSGYWLKAVLDLEGFIPMVLD</sequence>
<comment type="caution">
    <text evidence="2">The sequence shown here is derived from an EMBL/GenBank/DDBJ whole genome shotgun (WGS) entry which is preliminary data.</text>
</comment>
<dbReference type="AlphaFoldDB" id="A0AAV4I8U1"/>
<feature type="transmembrane region" description="Helical" evidence="1">
    <location>
        <begin position="155"/>
        <end position="173"/>
    </location>
</feature>
<gene>
    <name evidence="2" type="ORF">ElyMa_004683400</name>
</gene>
<evidence type="ECO:0000313" key="3">
    <source>
        <dbReference type="Proteomes" id="UP000762676"/>
    </source>
</evidence>
<name>A0AAV4I8U1_9GAST</name>
<proteinExistence type="predicted"/>
<feature type="transmembrane region" description="Helical" evidence="1">
    <location>
        <begin position="36"/>
        <end position="53"/>
    </location>
</feature>
<protein>
    <submittedName>
        <fullName evidence="2">Carbohydrate sulfotransferase</fullName>
    </submittedName>
</protein>
<accession>A0AAV4I8U1</accession>
<keyword evidence="3" id="KW-1185">Reference proteome</keyword>
<evidence type="ECO:0000256" key="1">
    <source>
        <dbReference type="SAM" id="Phobius"/>
    </source>
</evidence>
<dbReference type="EMBL" id="BMAT01009394">
    <property type="protein sequence ID" value="GFS05514.1"/>
    <property type="molecule type" value="Genomic_DNA"/>
</dbReference>